<accession>A0A4V6PCW4</accession>
<dbReference type="InterPro" id="IPR016130">
    <property type="entry name" value="Tyr_Pase_AS"/>
</dbReference>
<dbReference type="GO" id="GO:0050308">
    <property type="term" value="F:sugar-phosphatase activity"/>
    <property type="evidence" value="ECO:0007669"/>
    <property type="project" value="TreeGrafter"/>
</dbReference>
<dbReference type="InterPro" id="IPR036412">
    <property type="entry name" value="HAD-like_sf"/>
</dbReference>
<dbReference type="InterPro" id="IPR023198">
    <property type="entry name" value="PGP-like_dom2"/>
</dbReference>
<keyword evidence="2" id="KW-0378">Hydrolase</keyword>
<dbReference type="Gene3D" id="1.10.150.240">
    <property type="entry name" value="Putative phosphatase, domain 2"/>
    <property type="match status" value="1"/>
</dbReference>
<dbReference type="InterPro" id="IPR006439">
    <property type="entry name" value="HAD-SF_hydro_IA"/>
</dbReference>
<dbReference type="SFLD" id="SFLDS00003">
    <property type="entry name" value="Haloacid_Dehalogenase"/>
    <property type="match status" value="1"/>
</dbReference>
<keyword evidence="3" id="KW-1185">Reference proteome</keyword>
<dbReference type="SUPFAM" id="SSF56784">
    <property type="entry name" value="HAD-like"/>
    <property type="match status" value="1"/>
</dbReference>
<organism evidence="2 3">
    <name type="scientific">Kribbella turkmenica</name>
    <dbReference type="NCBI Taxonomy" id="2530375"/>
    <lineage>
        <taxon>Bacteria</taxon>
        <taxon>Bacillati</taxon>
        <taxon>Actinomycetota</taxon>
        <taxon>Actinomycetes</taxon>
        <taxon>Propionibacteriales</taxon>
        <taxon>Kribbellaceae</taxon>
        <taxon>Kribbella</taxon>
    </lineage>
</organism>
<reference evidence="2 3" key="1">
    <citation type="submission" date="2019-02" db="EMBL/GenBank/DDBJ databases">
        <title>Draft genome sequences of novel Actinobacteria.</title>
        <authorList>
            <person name="Sahin N."/>
            <person name="Ay H."/>
            <person name="Saygin H."/>
        </authorList>
    </citation>
    <scope>NUCLEOTIDE SEQUENCE [LARGE SCALE GENOMIC DNA]</scope>
    <source>
        <strain evidence="2 3">16K104</strain>
    </source>
</reference>
<dbReference type="Pfam" id="PF13419">
    <property type="entry name" value="HAD_2"/>
    <property type="match status" value="1"/>
</dbReference>
<dbReference type="PANTHER" id="PTHR43481">
    <property type="entry name" value="FRUCTOSE-1-PHOSPHATE PHOSPHATASE"/>
    <property type="match status" value="1"/>
</dbReference>
<dbReference type="OrthoDB" id="1188001at2"/>
<dbReference type="Gene3D" id="3.40.50.1000">
    <property type="entry name" value="HAD superfamily/HAD-like"/>
    <property type="match status" value="1"/>
</dbReference>
<dbReference type="NCBIfam" id="TIGR01509">
    <property type="entry name" value="HAD-SF-IA-v3"/>
    <property type="match status" value="1"/>
</dbReference>
<dbReference type="InterPro" id="IPR029021">
    <property type="entry name" value="Prot-tyrosine_phosphatase-like"/>
</dbReference>
<dbReference type="PRINTS" id="PR00413">
    <property type="entry name" value="HADHALOGNASE"/>
</dbReference>
<proteinExistence type="predicted"/>
<dbReference type="SUPFAM" id="SSF52799">
    <property type="entry name" value="(Phosphotyrosine protein) phosphatases II"/>
    <property type="match status" value="1"/>
</dbReference>
<dbReference type="InterPro" id="IPR026893">
    <property type="entry name" value="Tyr/Ser_Pase_IphP-type"/>
</dbReference>
<dbReference type="PANTHER" id="PTHR43481:SF4">
    <property type="entry name" value="GLYCEROL-1-PHOSPHATE PHOSPHOHYDROLASE 1-RELATED"/>
    <property type="match status" value="1"/>
</dbReference>
<evidence type="ECO:0000313" key="3">
    <source>
        <dbReference type="Proteomes" id="UP000295172"/>
    </source>
</evidence>
<dbReference type="Proteomes" id="UP000295172">
    <property type="component" value="Unassembled WGS sequence"/>
</dbReference>
<evidence type="ECO:0000313" key="2">
    <source>
        <dbReference type="EMBL" id="TDD13406.1"/>
    </source>
</evidence>
<evidence type="ECO:0000259" key="1">
    <source>
        <dbReference type="PROSITE" id="PS50056"/>
    </source>
</evidence>
<dbReference type="EMBL" id="SMKR01000268">
    <property type="protein sequence ID" value="TDD13406.1"/>
    <property type="molecule type" value="Genomic_DNA"/>
</dbReference>
<dbReference type="InterPro" id="IPR000387">
    <property type="entry name" value="Tyr_Pase_dom"/>
</dbReference>
<dbReference type="PROSITE" id="PS50056">
    <property type="entry name" value="TYR_PHOSPHATASE_2"/>
    <property type="match status" value="1"/>
</dbReference>
<dbReference type="Gene3D" id="3.90.190.10">
    <property type="entry name" value="Protein tyrosine phosphatase superfamily"/>
    <property type="match status" value="1"/>
</dbReference>
<dbReference type="InterPro" id="IPR041492">
    <property type="entry name" value="HAD_2"/>
</dbReference>
<sequence>MWSGCLNARDIGGLPTRYGVPTRSGTVLRTDSPDNLDDDGRTAFLAAGAGLVLDLRSDWEITQPHRLDGSASYRRIPWIDPAAEGHRDPAAEPLLADIYRGSLDRNKAQIAKAFRALLAAPADAPVVVHCTSGKDRTGLLIALWLDLVGVPREAIATDYAASEERLGILAQLAELPADERPAAEILSRTLPSTILDALDHVDRSHGGVRSYLVLCGLTAREIHRLAVRLLPVDVKAVVFDFDGLLMDTETTMVESWRSEWAHHGLELGLEDFWPGHGGDITEIRYQVLAAAVGAGFDRAASHARRTAHRDRMHAELDFRPGIREWLGAARELGLAIAIASSSPRPWVRGHLERVGAIDLFDHIVTGDEVATHKPDPAIYALALRRLGVPGAEAIAVEDTAHGVAAAQAAGMFAVAIPNPFVTEAAVAGADLVLGSADQLLLSELLLSAASKGSMLVTE</sequence>
<dbReference type="RefSeq" id="WP_132327251.1">
    <property type="nucleotide sequence ID" value="NZ_SMKR01000268.1"/>
</dbReference>
<dbReference type="InterPro" id="IPR023214">
    <property type="entry name" value="HAD_sf"/>
</dbReference>
<name>A0A4V6PCW4_9ACTN</name>
<dbReference type="InterPro" id="IPR051806">
    <property type="entry name" value="HAD-like_SPP"/>
</dbReference>
<gene>
    <name evidence="2" type="ORF">E1218_34550</name>
</gene>
<dbReference type="PROSITE" id="PS00383">
    <property type="entry name" value="TYR_PHOSPHATASE_1"/>
    <property type="match status" value="1"/>
</dbReference>
<dbReference type="GO" id="GO:0004721">
    <property type="term" value="F:phosphoprotein phosphatase activity"/>
    <property type="evidence" value="ECO:0007669"/>
    <property type="project" value="InterPro"/>
</dbReference>
<protein>
    <submittedName>
        <fullName evidence="2">HAD family hydrolase</fullName>
    </submittedName>
</protein>
<dbReference type="Pfam" id="PF13350">
    <property type="entry name" value="Y_phosphatase3"/>
    <property type="match status" value="1"/>
</dbReference>
<comment type="caution">
    <text evidence="2">The sequence shown here is derived from an EMBL/GenBank/DDBJ whole genome shotgun (WGS) entry which is preliminary data.</text>
</comment>
<dbReference type="SFLD" id="SFLDG01129">
    <property type="entry name" value="C1.5:_HAD__Beta-PGM__Phosphata"/>
    <property type="match status" value="1"/>
</dbReference>
<feature type="domain" description="Tyrosine specific protein phosphatases" evidence="1">
    <location>
        <begin position="108"/>
        <end position="145"/>
    </location>
</feature>
<dbReference type="AlphaFoldDB" id="A0A4V6PCW4"/>